<evidence type="ECO:0000256" key="7">
    <source>
        <dbReference type="ARBA" id="ARBA00022989"/>
    </source>
</evidence>
<comment type="caution">
    <text evidence="11">The sequence shown here is derived from an EMBL/GenBank/DDBJ whole genome shotgun (WGS) entry which is preliminary data.</text>
</comment>
<keyword evidence="3 9" id="KW-0813">Transport</keyword>
<dbReference type="PROSITE" id="PS50928">
    <property type="entry name" value="ABC_TM1"/>
    <property type="match status" value="1"/>
</dbReference>
<evidence type="ECO:0000256" key="4">
    <source>
        <dbReference type="ARBA" id="ARBA00022475"/>
    </source>
</evidence>
<evidence type="ECO:0000313" key="12">
    <source>
        <dbReference type="Proteomes" id="UP000558284"/>
    </source>
</evidence>
<dbReference type="CDD" id="cd06261">
    <property type="entry name" value="TM_PBP2"/>
    <property type="match status" value="1"/>
</dbReference>
<dbReference type="SUPFAM" id="SSF161098">
    <property type="entry name" value="MetI-like"/>
    <property type="match status" value="1"/>
</dbReference>
<evidence type="ECO:0000256" key="9">
    <source>
        <dbReference type="RuleBase" id="RU363032"/>
    </source>
</evidence>
<proteinExistence type="inferred from homology"/>
<feature type="transmembrane region" description="Helical" evidence="9">
    <location>
        <begin position="104"/>
        <end position="125"/>
    </location>
</feature>
<dbReference type="InterPro" id="IPR043429">
    <property type="entry name" value="ArtM/GltK/GlnP/TcyL/YhdX-like"/>
</dbReference>
<dbReference type="NCBIfam" id="TIGR01726">
    <property type="entry name" value="HEQRo_perm_3TM"/>
    <property type="match status" value="1"/>
</dbReference>
<evidence type="ECO:0000259" key="10">
    <source>
        <dbReference type="PROSITE" id="PS50928"/>
    </source>
</evidence>
<dbReference type="GO" id="GO:0022857">
    <property type="term" value="F:transmembrane transporter activity"/>
    <property type="evidence" value="ECO:0007669"/>
    <property type="project" value="InterPro"/>
</dbReference>
<evidence type="ECO:0000256" key="2">
    <source>
        <dbReference type="ARBA" id="ARBA00010072"/>
    </source>
</evidence>
<dbReference type="EMBL" id="JACDTY010000002">
    <property type="protein sequence ID" value="MBA1139978.1"/>
    <property type="molecule type" value="Genomic_DNA"/>
</dbReference>
<dbReference type="PANTHER" id="PTHR30614">
    <property type="entry name" value="MEMBRANE COMPONENT OF AMINO ACID ABC TRANSPORTER"/>
    <property type="match status" value="1"/>
</dbReference>
<comment type="subcellular location">
    <subcellularLocation>
        <location evidence="1">Cell inner membrane</location>
        <topology evidence="1">Multi-pass membrane protein</topology>
    </subcellularLocation>
    <subcellularLocation>
        <location evidence="9">Cell membrane</location>
        <topology evidence="9">Multi-pass membrane protein</topology>
    </subcellularLocation>
</comment>
<accession>A0A838AZJ1</accession>
<comment type="similarity">
    <text evidence="2">Belongs to the binding-protein-dependent transport system permease family. HisMQ subfamily.</text>
</comment>
<keyword evidence="12" id="KW-1185">Reference proteome</keyword>
<evidence type="ECO:0000256" key="1">
    <source>
        <dbReference type="ARBA" id="ARBA00004429"/>
    </source>
</evidence>
<dbReference type="AlphaFoldDB" id="A0A838AZJ1"/>
<keyword evidence="4" id="KW-1003">Cell membrane</keyword>
<gene>
    <name evidence="11" type="ORF">H0241_06875</name>
</gene>
<evidence type="ECO:0000256" key="8">
    <source>
        <dbReference type="ARBA" id="ARBA00023136"/>
    </source>
</evidence>
<dbReference type="GO" id="GO:0006865">
    <property type="term" value="P:amino acid transport"/>
    <property type="evidence" value="ECO:0007669"/>
    <property type="project" value="TreeGrafter"/>
</dbReference>
<dbReference type="RefSeq" id="WP_181056640.1">
    <property type="nucleotide sequence ID" value="NZ_JACDTY010000002.1"/>
</dbReference>
<keyword evidence="8 9" id="KW-0472">Membrane</keyword>
<evidence type="ECO:0000313" key="11">
    <source>
        <dbReference type="EMBL" id="MBA1139978.1"/>
    </source>
</evidence>
<evidence type="ECO:0000256" key="6">
    <source>
        <dbReference type="ARBA" id="ARBA00022692"/>
    </source>
</evidence>
<feature type="domain" description="ABC transmembrane type-1" evidence="10">
    <location>
        <begin position="56"/>
        <end position="257"/>
    </location>
</feature>
<keyword evidence="6 9" id="KW-0812">Transmembrane</keyword>
<dbReference type="Pfam" id="PF00528">
    <property type="entry name" value="BPD_transp_1"/>
    <property type="match status" value="1"/>
</dbReference>
<dbReference type="InterPro" id="IPR035906">
    <property type="entry name" value="MetI-like_sf"/>
</dbReference>
<feature type="transmembrane region" description="Helical" evidence="9">
    <location>
        <begin position="239"/>
        <end position="257"/>
    </location>
</feature>
<evidence type="ECO:0000256" key="5">
    <source>
        <dbReference type="ARBA" id="ARBA00022519"/>
    </source>
</evidence>
<feature type="transmembrane region" description="Helical" evidence="9">
    <location>
        <begin position="60"/>
        <end position="83"/>
    </location>
</feature>
<feature type="transmembrane region" description="Helical" evidence="9">
    <location>
        <begin position="23"/>
        <end position="40"/>
    </location>
</feature>
<organism evidence="11 12">
    <name type="scientific">Mesorhizobium neociceri</name>
    <dbReference type="NCBI Taxonomy" id="1307853"/>
    <lineage>
        <taxon>Bacteria</taxon>
        <taxon>Pseudomonadati</taxon>
        <taxon>Pseudomonadota</taxon>
        <taxon>Alphaproteobacteria</taxon>
        <taxon>Hyphomicrobiales</taxon>
        <taxon>Phyllobacteriaceae</taxon>
        <taxon>Mesorhizobium</taxon>
    </lineage>
</organism>
<dbReference type="InterPro" id="IPR000515">
    <property type="entry name" value="MetI-like"/>
</dbReference>
<reference evidence="11 12" key="1">
    <citation type="submission" date="2020-07" db="EMBL/GenBank/DDBJ databases">
        <title>Definition of the novel symbiovar canariense within Mesorhizobium novociceri, a new species of genus Mesorhizobium nodulating Cicer canariense in the Caldera de Taburiente National Park (La Palma, Canary Islands).</title>
        <authorList>
            <person name="Leon-Barrios M."/>
            <person name="Perez-Yepez J."/>
            <person name="Flores-Felix J.D."/>
            <person name="Ramirez-Baena M.H."/>
            <person name="Pulido-Suarez L."/>
            <person name="Igual J.M."/>
            <person name="Velazquez E."/>
            <person name="Peix A."/>
        </authorList>
    </citation>
    <scope>NUCLEOTIDE SEQUENCE [LARGE SCALE GENOMIC DNA]</scope>
    <source>
        <strain evidence="11 12">CCANP35</strain>
    </source>
</reference>
<keyword evidence="7 9" id="KW-1133">Transmembrane helix</keyword>
<evidence type="ECO:0000256" key="3">
    <source>
        <dbReference type="ARBA" id="ARBA00022448"/>
    </source>
</evidence>
<dbReference type="Gene3D" id="1.10.3720.10">
    <property type="entry name" value="MetI-like"/>
    <property type="match status" value="1"/>
</dbReference>
<sequence length="269" mass="30334">MAGEAALINAAARTSLWLQPHRIVLILIALALVFGAAFFMRWDWLPQYYEMGLLGIWRSLWILAVTCFLGFLLAVPLGLAQAAGSFWFSAPARTFCTVIRGTPLLIQLWLLYYGLGSLFPQYPWIRESWMWPYLRQAWPYGVLALTLSFAGYEGEVMRGAFAGVPKGQLEAARAFGMSRWKIFRRIWLPQAIYRALPTLTGETVLQLKSTPLVATISVIDIFAVSSKVRQDTYLTYEPLLLLALIYMIITGILVFAFSKIEARIPNKVG</sequence>
<dbReference type="PANTHER" id="PTHR30614:SF10">
    <property type="entry name" value="ARGININE ABC TRANSPORTER PERMEASE PROTEIN ARTM"/>
    <property type="match status" value="1"/>
</dbReference>
<dbReference type="Proteomes" id="UP000558284">
    <property type="component" value="Unassembled WGS sequence"/>
</dbReference>
<protein>
    <submittedName>
        <fullName evidence="11">ABC transporter permease</fullName>
    </submittedName>
</protein>
<name>A0A838AZJ1_9HYPH</name>
<dbReference type="InterPro" id="IPR010065">
    <property type="entry name" value="AA_ABC_transptr_permease_3TM"/>
</dbReference>
<dbReference type="GO" id="GO:0043190">
    <property type="term" value="C:ATP-binding cassette (ABC) transporter complex"/>
    <property type="evidence" value="ECO:0007669"/>
    <property type="project" value="InterPro"/>
</dbReference>
<keyword evidence="5" id="KW-0997">Cell inner membrane</keyword>